<dbReference type="Proteomes" id="UP000789405">
    <property type="component" value="Unassembled WGS sequence"/>
</dbReference>
<organism evidence="1 2">
    <name type="scientific">Dentiscutata erythropus</name>
    <dbReference type="NCBI Taxonomy" id="1348616"/>
    <lineage>
        <taxon>Eukaryota</taxon>
        <taxon>Fungi</taxon>
        <taxon>Fungi incertae sedis</taxon>
        <taxon>Mucoromycota</taxon>
        <taxon>Glomeromycotina</taxon>
        <taxon>Glomeromycetes</taxon>
        <taxon>Diversisporales</taxon>
        <taxon>Gigasporaceae</taxon>
        <taxon>Dentiscutata</taxon>
    </lineage>
</organism>
<evidence type="ECO:0000313" key="1">
    <source>
        <dbReference type="EMBL" id="CAG8820617.1"/>
    </source>
</evidence>
<reference evidence="1" key="1">
    <citation type="submission" date="2021-06" db="EMBL/GenBank/DDBJ databases">
        <authorList>
            <person name="Kallberg Y."/>
            <person name="Tangrot J."/>
            <person name="Rosling A."/>
        </authorList>
    </citation>
    <scope>NUCLEOTIDE SEQUENCE</scope>
    <source>
        <strain evidence="1">MA453B</strain>
    </source>
</reference>
<keyword evidence="2" id="KW-1185">Reference proteome</keyword>
<proteinExistence type="predicted"/>
<gene>
    <name evidence="1" type="ORF">DERYTH_LOCUS26987</name>
</gene>
<dbReference type="AlphaFoldDB" id="A0A9N9KAV6"/>
<protein>
    <submittedName>
        <fullName evidence="1">25642_t:CDS:1</fullName>
    </submittedName>
</protein>
<dbReference type="EMBL" id="CAJVPY010059584">
    <property type="protein sequence ID" value="CAG8820617.1"/>
    <property type="molecule type" value="Genomic_DNA"/>
</dbReference>
<accession>A0A9N9KAV6</accession>
<comment type="caution">
    <text evidence="1">The sequence shown here is derived from an EMBL/GenBank/DDBJ whole genome shotgun (WGS) entry which is preliminary data.</text>
</comment>
<evidence type="ECO:0000313" key="2">
    <source>
        <dbReference type="Proteomes" id="UP000789405"/>
    </source>
</evidence>
<sequence>MASGIKMCLGSRAACLMFGWASEGKQIAQDQSDVENYFPLLYITP</sequence>
<name>A0A9N9KAV6_9GLOM</name>
<feature type="non-terminal residue" evidence="1">
    <location>
        <position position="1"/>
    </location>
</feature>